<evidence type="ECO:0000313" key="3">
    <source>
        <dbReference type="Proteomes" id="UP000199286"/>
    </source>
</evidence>
<dbReference type="Proteomes" id="UP000199286">
    <property type="component" value="Unassembled WGS sequence"/>
</dbReference>
<evidence type="ECO:0000259" key="1">
    <source>
        <dbReference type="Pfam" id="PF01575"/>
    </source>
</evidence>
<feature type="domain" description="MaoC-like" evidence="1">
    <location>
        <begin position="12"/>
        <end position="114"/>
    </location>
</feature>
<gene>
    <name evidence="2" type="ORF">SAMN05444340_10778</name>
</gene>
<dbReference type="InterPro" id="IPR002539">
    <property type="entry name" value="MaoC-like_dom"/>
</dbReference>
<dbReference type="PANTHER" id="PTHR42993">
    <property type="entry name" value="MAOC-LIKE DEHYDRATASE DOMAIN-CONTAINING PROTEIN"/>
    <property type="match status" value="1"/>
</dbReference>
<dbReference type="CDD" id="cd03450">
    <property type="entry name" value="NodN"/>
    <property type="match status" value="1"/>
</dbReference>
<reference evidence="2 3" key="1">
    <citation type="submission" date="2016-10" db="EMBL/GenBank/DDBJ databases">
        <authorList>
            <person name="de Groot N.N."/>
        </authorList>
    </citation>
    <scope>NUCLEOTIDE SEQUENCE [LARGE SCALE GENOMIC DNA]</scope>
    <source>
        <strain evidence="2 3">DSM 26880</strain>
    </source>
</reference>
<dbReference type="EMBL" id="FNPF01000007">
    <property type="protein sequence ID" value="SDY40061.1"/>
    <property type="molecule type" value="Genomic_DNA"/>
</dbReference>
<dbReference type="InterPro" id="IPR029069">
    <property type="entry name" value="HotDog_dom_sf"/>
</dbReference>
<dbReference type="SUPFAM" id="SSF54637">
    <property type="entry name" value="Thioesterase/thiol ester dehydrase-isomerase"/>
    <property type="match status" value="1"/>
</dbReference>
<dbReference type="PANTHER" id="PTHR42993:SF1">
    <property type="entry name" value="MAOC-LIKE DEHYDRATASE DOMAIN-CONTAINING PROTEIN"/>
    <property type="match status" value="1"/>
</dbReference>
<protein>
    <submittedName>
        <fullName evidence="2">Acyl dehydratase</fullName>
    </submittedName>
</protein>
<dbReference type="STRING" id="321339.SAMN05444340_10778"/>
<dbReference type="OrthoDB" id="9801735at2"/>
<keyword evidence="3" id="KW-1185">Reference proteome</keyword>
<sequence>MIGDDLRALPPRKSGWFVLDEARVRAFAEVTGDWQFVHFDDDRARAETPFGGAIAHGFLTLSMLSAMSYEVTEDLPVLSASVNYGFDRIRFVTPVPVGSRIRGSFAVAGVDEGEGWLNIHWDVELEIEGSDQPALVAAWITRAFVKD</sequence>
<accession>A0A1H3JJF0</accession>
<dbReference type="Gene3D" id="3.10.129.10">
    <property type="entry name" value="Hotdog Thioesterase"/>
    <property type="match status" value="1"/>
</dbReference>
<dbReference type="Pfam" id="PF01575">
    <property type="entry name" value="MaoC_dehydratas"/>
    <property type="match status" value="1"/>
</dbReference>
<organism evidence="2 3">
    <name type="scientific">Citreimonas salinaria</name>
    <dbReference type="NCBI Taxonomy" id="321339"/>
    <lineage>
        <taxon>Bacteria</taxon>
        <taxon>Pseudomonadati</taxon>
        <taxon>Pseudomonadota</taxon>
        <taxon>Alphaproteobacteria</taxon>
        <taxon>Rhodobacterales</taxon>
        <taxon>Roseobacteraceae</taxon>
        <taxon>Citreimonas</taxon>
    </lineage>
</organism>
<dbReference type="InterPro" id="IPR039375">
    <property type="entry name" value="NodN-like"/>
</dbReference>
<proteinExistence type="predicted"/>
<name>A0A1H3JJF0_9RHOB</name>
<evidence type="ECO:0000313" key="2">
    <source>
        <dbReference type="EMBL" id="SDY40061.1"/>
    </source>
</evidence>
<dbReference type="AlphaFoldDB" id="A0A1H3JJF0"/>
<dbReference type="RefSeq" id="WP_089883261.1">
    <property type="nucleotide sequence ID" value="NZ_FNPF01000007.1"/>
</dbReference>